<feature type="domain" description="Endonuclease/exonuclease/phosphatase" evidence="1">
    <location>
        <begin position="75"/>
        <end position="279"/>
    </location>
</feature>
<evidence type="ECO:0000259" key="1">
    <source>
        <dbReference type="Pfam" id="PF03372"/>
    </source>
</evidence>
<dbReference type="Pfam" id="PF03372">
    <property type="entry name" value="Exo_endo_phos"/>
    <property type="match status" value="1"/>
</dbReference>
<name>A0ABZ0I6M3_9GAMM</name>
<dbReference type="Gene3D" id="3.60.10.10">
    <property type="entry name" value="Endonuclease/exonuclease/phosphatase"/>
    <property type="match status" value="1"/>
</dbReference>
<accession>A0ABZ0I6M3</accession>
<sequence>MIFVVRFTYLFFSAVLSIACSSTQGGPIESVNELREFQGLQLAPLVSADQCRESLALSRPVSSAAIDSSNIKILNWNIKKGEEQGWALDLQRLSKGTSLVLLQEAAFSMDLPTHVEKTPFAAFSPGYINKDDITGVVTFSEVRPVQHCRLGAVEPWLGTPKSTNVTRYALSNTEHELMVVNIHAVNFSFGLLSYHAQLNEIADLLSDHQGPVIVSGDLNTWRRGRQQALLTSMQSLGLQTVKFANDLRKTVFGMPLDHIFTRGLSVEEAVVFDVSSSDHNPMTVSFALSQ</sequence>
<keyword evidence="2" id="KW-0255">Endonuclease</keyword>
<proteinExistence type="predicted"/>
<protein>
    <submittedName>
        <fullName evidence="2">Endonuclease/exonuclease/phosphatase family protein</fullName>
    </submittedName>
</protein>
<dbReference type="EMBL" id="CP136864">
    <property type="protein sequence ID" value="WOJ94835.1"/>
    <property type="molecule type" value="Genomic_DNA"/>
</dbReference>
<dbReference type="NCBIfam" id="NF003842">
    <property type="entry name" value="PRK05421.1-4"/>
    <property type="match status" value="1"/>
</dbReference>
<gene>
    <name evidence="2" type="ORF">R0135_06605</name>
</gene>
<dbReference type="GO" id="GO:0004519">
    <property type="term" value="F:endonuclease activity"/>
    <property type="evidence" value="ECO:0007669"/>
    <property type="project" value="UniProtKB-KW"/>
</dbReference>
<keyword evidence="2" id="KW-0378">Hydrolase</keyword>
<dbReference type="PROSITE" id="PS51257">
    <property type="entry name" value="PROKAR_LIPOPROTEIN"/>
    <property type="match status" value="1"/>
</dbReference>
<organism evidence="2 3">
    <name type="scientific">Congregibacter variabilis</name>
    <dbReference type="NCBI Taxonomy" id="3081200"/>
    <lineage>
        <taxon>Bacteria</taxon>
        <taxon>Pseudomonadati</taxon>
        <taxon>Pseudomonadota</taxon>
        <taxon>Gammaproteobacteria</taxon>
        <taxon>Cellvibrionales</taxon>
        <taxon>Halieaceae</taxon>
        <taxon>Congregibacter</taxon>
    </lineage>
</organism>
<evidence type="ECO:0000313" key="3">
    <source>
        <dbReference type="Proteomes" id="UP001626537"/>
    </source>
</evidence>
<dbReference type="NCBIfam" id="NF003840">
    <property type="entry name" value="PRK05421.1-2"/>
    <property type="match status" value="1"/>
</dbReference>
<dbReference type="Proteomes" id="UP001626537">
    <property type="component" value="Chromosome"/>
</dbReference>
<dbReference type="InterPro" id="IPR005135">
    <property type="entry name" value="Endo/exonuclease/phosphatase"/>
</dbReference>
<dbReference type="InterPro" id="IPR036691">
    <property type="entry name" value="Endo/exonu/phosph_ase_sf"/>
</dbReference>
<dbReference type="SUPFAM" id="SSF56219">
    <property type="entry name" value="DNase I-like"/>
    <property type="match status" value="1"/>
</dbReference>
<evidence type="ECO:0000313" key="2">
    <source>
        <dbReference type="EMBL" id="WOJ94835.1"/>
    </source>
</evidence>
<keyword evidence="3" id="KW-1185">Reference proteome</keyword>
<reference evidence="2 3" key="1">
    <citation type="submission" date="2023-10" db="EMBL/GenBank/DDBJ databases">
        <title>Two novel species belonging to the OM43/NOR5 clade.</title>
        <authorList>
            <person name="Park M."/>
        </authorList>
    </citation>
    <scope>NUCLEOTIDE SEQUENCE [LARGE SCALE GENOMIC DNA]</scope>
    <source>
        <strain evidence="2 3">IMCC43200</strain>
    </source>
</reference>
<dbReference type="RefSeq" id="WP_407349469.1">
    <property type="nucleotide sequence ID" value="NZ_CP136864.1"/>
</dbReference>
<keyword evidence="2" id="KW-0540">Nuclease</keyword>